<feature type="chain" id="PRO_5035255338" evidence="2">
    <location>
        <begin position="18"/>
        <end position="440"/>
    </location>
</feature>
<protein>
    <submittedName>
        <fullName evidence="3">Uncharacterized protein</fullName>
    </submittedName>
</protein>
<proteinExistence type="predicted"/>
<feature type="compositionally biased region" description="Low complexity" evidence="1">
    <location>
        <begin position="192"/>
        <end position="202"/>
    </location>
</feature>
<feature type="compositionally biased region" description="Polar residues" evidence="1">
    <location>
        <begin position="84"/>
        <end position="95"/>
    </location>
</feature>
<feature type="compositionally biased region" description="Low complexity" evidence="1">
    <location>
        <begin position="252"/>
        <end position="272"/>
    </location>
</feature>
<dbReference type="AlphaFoldDB" id="A0A8J4XY00"/>
<gene>
    <name evidence="3" type="ORF">GWK47_008980</name>
</gene>
<sequence>MSVVVQVWWWWRGVVVCLKSVSLEPTTITAGRSDSGYSNTSSPRGSTLTLHPAAPSPPAADHTRLPRPLSAPGHLPLVPRLVLPNTSTHTQTENAPSSSSSHTPKSSIPRAAKPTPPPKPASITRAVSNLARRPTSISCKSRPRYAKVTVPGRTVVYRDPSVTVALDEAAVSVWEEYPVFSSAVEGWSGAKTTPTTPVTTPTHSAKPRLPSARTPRSSGRSTPNTTPTTPTHCRRYISSLQRTPAPAPPRPLQSSRPLSSRPSSKTPSRSPSICSRLQECYNTVQTERVTEANRTDLDNKVLDIANQTQDYCGCKDEDCRKSHIKRITDCKYEICGKNVYVRMINVLLLSPLRVVFHRALSYHPLNQSLGENAKGRVDSPTLRRISRGHLTRVPMQAFFLYQAILDRKHKLDPATSLVGTPLASSTPDCLLQPVGTDVSG</sequence>
<dbReference type="EMBL" id="JACEEZ010018619">
    <property type="protein sequence ID" value="KAG0716740.1"/>
    <property type="molecule type" value="Genomic_DNA"/>
</dbReference>
<evidence type="ECO:0000256" key="1">
    <source>
        <dbReference type="SAM" id="MobiDB-lite"/>
    </source>
</evidence>
<evidence type="ECO:0000313" key="4">
    <source>
        <dbReference type="Proteomes" id="UP000770661"/>
    </source>
</evidence>
<name>A0A8J4XY00_CHIOP</name>
<accession>A0A8J4XY00</accession>
<evidence type="ECO:0000256" key="2">
    <source>
        <dbReference type="SAM" id="SignalP"/>
    </source>
</evidence>
<reference evidence="3" key="1">
    <citation type="submission" date="2020-07" db="EMBL/GenBank/DDBJ databases">
        <title>The High-quality genome of the commercially important snow crab, Chionoecetes opilio.</title>
        <authorList>
            <person name="Jeong J.-H."/>
            <person name="Ryu S."/>
        </authorList>
    </citation>
    <scope>NUCLEOTIDE SEQUENCE</scope>
    <source>
        <strain evidence="3">MADBK_172401_WGS</strain>
        <tissue evidence="3">Digestive gland</tissue>
    </source>
</reference>
<dbReference type="Proteomes" id="UP000770661">
    <property type="component" value="Unassembled WGS sequence"/>
</dbReference>
<dbReference type="OrthoDB" id="206130at2759"/>
<organism evidence="3 4">
    <name type="scientific">Chionoecetes opilio</name>
    <name type="common">Atlantic snow crab</name>
    <name type="synonym">Cancer opilio</name>
    <dbReference type="NCBI Taxonomy" id="41210"/>
    <lineage>
        <taxon>Eukaryota</taxon>
        <taxon>Metazoa</taxon>
        <taxon>Ecdysozoa</taxon>
        <taxon>Arthropoda</taxon>
        <taxon>Crustacea</taxon>
        <taxon>Multicrustacea</taxon>
        <taxon>Malacostraca</taxon>
        <taxon>Eumalacostraca</taxon>
        <taxon>Eucarida</taxon>
        <taxon>Decapoda</taxon>
        <taxon>Pleocyemata</taxon>
        <taxon>Brachyura</taxon>
        <taxon>Eubrachyura</taxon>
        <taxon>Majoidea</taxon>
        <taxon>Majidae</taxon>
        <taxon>Chionoecetes</taxon>
    </lineage>
</organism>
<keyword evidence="4" id="KW-1185">Reference proteome</keyword>
<keyword evidence="2" id="KW-0732">Signal</keyword>
<feature type="signal peptide" evidence="2">
    <location>
        <begin position="1"/>
        <end position="17"/>
    </location>
</feature>
<comment type="caution">
    <text evidence="3">The sequence shown here is derived from an EMBL/GenBank/DDBJ whole genome shotgun (WGS) entry which is preliminary data.</text>
</comment>
<feature type="region of interest" description="Disordered" evidence="1">
    <location>
        <begin position="28"/>
        <end position="131"/>
    </location>
</feature>
<feature type="region of interest" description="Disordered" evidence="1">
    <location>
        <begin position="187"/>
        <end position="273"/>
    </location>
</feature>
<feature type="compositionally biased region" description="Low complexity" evidence="1">
    <location>
        <begin position="96"/>
        <end position="113"/>
    </location>
</feature>
<feature type="compositionally biased region" description="Low complexity" evidence="1">
    <location>
        <begin position="210"/>
        <end position="231"/>
    </location>
</feature>
<feature type="compositionally biased region" description="Polar residues" evidence="1">
    <location>
        <begin position="28"/>
        <end position="49"/>
    </location>
</feature>
<evidence type="ECO:0000313" key="3">
    <source>
        <dbReference type="EMBL" id="KAG0716740.1"/>
    </source>
</evidence>